<dbReference type="GO" id="GO:0005829">
    <property type="term" value="C:cytosol"/>
    <property type="evidence" value="ECO:0007669"/>
    <property type="project" value="TreeGrafter"/>
</dbReference>
<evidence type="ECO:0000256" key="4">
    <source>
        <dbReference type="SAM" id="SignalP"/>
    </source>
</evidence>
<dbReference type="PANTHER" id="PTHR12143:SF43">
    <property type="entry name" value="PUTATIVE-RELATED"/>
    <property type="match status" value="1"/>
</dbReference>
<dbReference type="AlphaFoldDB" id="A0A9D9HVS7"/>
<evidence type="ECO:0000259" key="6">
    <source>
        <dbReference type="Pfam" id="PF17678"/>
    </source>
</evidence>
<evidence type="ECO:0000313" key="8">
    <source>
        <dbReference type="Proteomes" id="UP000823641"/>
    </source>
</evidence>
<dbReference type="EMBL" id="JADIMG010000110">
    <property type="protein sequence ID" value="MBO8461031.1"/>
    <property type="molecule type" value="Genomic_DNA"/>
</dbReference>
<feature type="signal peptide" evidence="4">
    <location>
        <begin position="1"/>
        <end position="21"/>
    </location>
</feature>
<dbReference type="InterPro" id="IPR005887">
    <property type="entry name" value="GH92_a_mannosidase_put"/>
</dbReference>
<dbReference type="Gene3D" id="2.70.98.10">
    <property type="match status" value="1"/>
</dbReference>
<feature type="chain" id="PRO_5038692945" evidence="4">
    <location>
        <begin position="22"/>
        <end position="701"/>
    </location>
</feature>
<evidence type="ECO:0000259" key="5">
    <source>
        <dbReference type="Pfam" id="PF07971"/>
    </source>
</evidence>
<dbReference type="InterPro" id="IPR014718">
    <property type="entry name" value="GH-type_carb-bd"/>
</dbReference>
<reference evidence="7" key="2">
    <citation type="journal article" date="2021" name="PeerJ">
        <title>Extensive microbial diversity within the chicken gut microbiome revealed by metagenomics and culture.</title>
        <authorList>
            <person name="Gilroy R."/>
            <person name="Ravi A."/>
            <person name="Getino M."/>
            <person name="Pursley I."/>
            <person name="Horton D.L."/>
            <person name="Alikhan N.F."/>
            <person name="Baker D."/>
            <person name="Gharbi K."/>
            <person name="Hall N."/>
            <person name="Watson M."/>
            <person name="Adriaenssens E.M."/>
            <person name="Foster-Nyarko E."/>
            <person name="Jarju S."/>
            <person name="Secka A."/>
            <person name="Antonio M."/>
            <person name="Oren A."/>
            <person name="Chaudhuri R.R."/>
            <person name="La Ragione R."/>
            <person name="Hildebrand F."/>
            <person name="Pallen M.J."/>
        </authorList>
    </citation>
    <scope>NUCLEOTIDE SEQUENCE</scope>
    <source>
        <strain evidence="7">G3-3990</strain>
    </source>
</reference>
<dbReference type="GO" id="GO:0016798">
    <property type="term" value="F:hydrolase activity, acting on glycosyl bonds"/>
    <property type="evidence" value="ECO:0007669"/>
    <property type="project" value="UniProtKB-KW"/>
</dbReference>
<comment type="caution">
    <text evidence="7">The sequence shown here is derived from an EMBL/GenBank/DDBJ whole genome shotgun (WGS) entry which is preliminary data.</text>
</comment>
<protein>
    <submittedName>
        <fullName evidence="7">GH92 family glycosyl hydrolase</fullName>
        <ecNumber evidence="7">3.2.1.-</ecNumber>
    </submittedName>
</protein>
<dbReference type="InterPro" id="IPR008928">
    <property type="entry name" value="6-hairpin_glycosidase_sf"/>
</dbReference>
<dbReference type="Pfam" id="PF17678">
    <property type="entry name" value="Glyco_hydro_92N"/>
    <property type="match status" value="1"/>
</dbReference>
<dbReference type="SUPFAM" id="SSF48208">
    <property type="entry name" value="Six-hairpin glycosidases"/>
    <property type="match status" value="1"/>
</dbReference>
<dbReference type="Gene3D" id="1.20.1050.60">
    <property type="entry name" value="alpha-1,2-mannosidase"/>
    <property type="match status" value="1"/>
</dbReference>
<evidence type="ECO:0000256" key="1">
    <source>
        <dbReference type="ARBA" id="ARBA00001913"/>
    </source>
</evidence>
<evidence type="ECO:0000256" key="3">
    <source>
        <dbReference type="ARBA" id="ARBA00022837"/>
    </source>
</evidence>
<comment type="subunit">
    <text evidence="2">Monomer.</text>
</comment>
<proteinExistence type="predicted"/>
<accession>A0A9D9HVS7</accession>
<feature type="domain" description="Glycosyl hydrolase family 92 N-terminal" evidence="6">
    <location>
        <begin position="34"/>
        <end position="229"/>
    </location>
</feature>
<dbReference type="PANTHER" id="PTHR12143">
    <property type="entry name" value="PEPTIDE N-GLYCANASE PNGASE -RELATED"/>
    <property type="match status" value="1"/>
</dbReference>
<reference evidence="7" key="1">
    <citation type="submission" date="2020-10" db="EMBL/GenBank/DDBJ databases">
        <authorList>
            <person name="Gilroy R."/>
        </authorList>
    </citation>
    <scope>NUCLEOTIDE SEQUENCE</scope>
    <source>
        <strain evidence="7">G3-3990</strain>
    </source>
</reference>
<feature type="domain" description="Glycosyl hydrolase family 92" evidence="5">
    <location>
        <begin position="262"/>
        <end position="697"/>
    </location>
</feature>
<dbReference type="InterPro" id="IPR012939">
    <property type="entry name" value="Glyco_hydro_92"/>
</dbReference>
<evidence type="ECO:0000313" key="7">
    <source>
        <dbReference type="EMBL" id="MBO8461031.1"/>
    </source>
</evidence>
<dbReference type="Proteomes" id="UP000823641">
    <property type="component" value="Unassembled WGS sequence"/>
</dbReference>
<dbReference type="GO" id="GO:0030246">
    <property type="term" value="F:carbohydrate binding"/>
    <property type="evidence" value="ECO:0007669"/>
    <property type="project" value="InterPro"/>
</dbReference>
<keyword evidence="4" id="KW-0732">Signal</keyword>
<dbReference type="EC" id="3.2.1.-" evidence="7"/>
<dbReference type="Gene3D" id="3.30.2080.10">
    <property type="entry name" value="GH92 mannosidase domain"/>
    <property type="match status" value="1"/>
</dbReference>
<keyword evidence="3" id="KW-0106">Calcium</keyword>
<dbReference type="GO" id="GO:0000224">
    <property type="term" value="F:peptide-N4-(N-acetyl-beta-glucosaminyl)asparagine amidase activity"/>
    <property type="evidence" value="ECO:0007669"/>
    <property type="project" value="TreeGrafter"/>
</dbReference>
<dbReference type="Pfam" id="PF07971">
    <property type="entry name" value="Glyco_hydro_92"/>
    <property type="match status" value="1"/>
</dbReference>
<sequence length="701" mass="79451">MRYKIVLSSLVYCFVCLFSIAAENAPATISKADMVDMFMGVQGASNCVIGPQLPHGSVNPSPQTKDGSHSGYKADKPIRGFAQLHVSGIGWGRYGQILLSPQVGFDAAETGHDSDKANEIARPYYYSVELKRYGIRTEITPTHHCASYRFTFPTTRDANILLDVAHNIPQHIVPIIGGHFLDGHIDYDAQSGYITGWGEYAGGFGDDAPYKVYFAMYLDCPIKEFTVSGNIPEALYARIALPENPGTVHLQVGISFKSIDHARMYLADEITGNTFDTLCAQAKDIWEDVFDKITVKGGTVEEERMFYTAMYHSYVMPRDRTGDNPHWESAQPHFDDHYCVWDTWRTKFPLMILLDESYVGRVINSFIDRYEHNGKCRPTFTSSLEWDWKQGGDDVDNIIADAFVKGVGGFDKSKAYALLKSDAFQQRSPAYRHYGWEPEPAERMSCSYTMEYAYNDFCVATVAGLMGDSLVKEQLLERATHWENLFNPTLESYGFKGFIGPRKADGEWIKIDPAKRYGSWVEYFYEGNSWVYTLFVPHQFERLIEMCGGKDEMVRRLCFGFDHNLIELDNEPGFLSPFIFTHCKRPDLTAKYVYTIRNNHFSLENGYPENEDSGAMGAWYVFTSIGFFPNAGQDFYYVLPPAFPEITIERENGKQIHIQTQKATPDATQLVAVYVNGHKVENGIIRHSDIAQGATLLYVYK</sequence>
<dbReference type="NCBIfam" id="TIGR01180">
    <property type="entry name" value="aman2_put"/>
    <property type="match status" value="1"/>
</dbReference>
<gene>
    <name evidence="7" type="ORF">IAA73_11990</name>
</gene>
<comment type="cofactor">
    <cofactor evidence="1">
        <name>Ca(2+)</name>
        <dbReference type="ChEBI" id="CHEBI:29108"/>
    </cofactor>
</comment>
<dbReference type="InterPro" id="IPR041371">
    <property type="entry name" value="GH92_N"/>
</dbReference>
<organism evidence="7 8">
    <name type="scientific">Candidatus Gallipaludibacter merdavium</name>
    <dbReference type="NCBI Taxonomy" id="2840839"/>
    <lineage>
        <taxon>Bacteria</taxon>
        <taxon>Pseudomonadati</taxon>
        <taxon>Bacteroidota</taxon>
        <taxon>Bacteroidia</taxon>
        <taxon>Bacteroidales</taxon>
        <taxon>Candidatus Gallipaludibacter</taxon>
    </lineage>
</organism>
<evidence type="ECO:0000256" key="2">
    <source>
        <dbReference type="ARBA" id="ARBA00011245"/>
    </source>
</evidence>
<name>A0A9D9HVS7_9BACT</name>
<dbReference type="InterPro" id="IPR050883">
    <property type="entry name" value="PNGase"/>
</dbReference>
<keyword evidence="7" id="KW-0378">Hydrolase</keyword>
<dbReference type="Gene3D" id="1.20.1610.10">
    <property type="entry name" value="alpha-1,2-mannosidases domains"/>
    <property type="match status" value="1"/>
</dbReference>
<dbReference type="GO" id="GO:0006516">
    <property type="term" value="P:glycoprotein catabolic process"/>
    <property type="evidence" value="ECO:0007669"/>
    <property type="project" value="TreeGrafter"/>
</dbReference>
<dbReference type="GO" id="GO:0005975">
    <property type="term" value="P:carbohydrate metabolic process"/>
    <property type="evidence" value="ECO:0007669"/>
    <property type="project" value="InterPro"/>
</dbReference>
<keyword evidence="7" id="KW-0326">Glycosidase</keyword>